<dbReference type="Proteomes" id="UP001234297">
    <property type="component" value="Chromosome 5"/>
</dbReference>
<dbReference type="EMBL" id="CM056813">
    <property type="protein sequence ID" value="KAJ8640252.1"/>
    <property type="molecule type" value="Genomic_DNA"/>
</dbReference>
<sequence length="169" mass="19038">MGAYEIGKSLHTYVIKVGLEGNKFAGCALIDMYANWGSMENAVSHFLGSPRYDVVLWNSLLVGHAHHGNGLELLKAFDEMQIHGVNLDHVTFLTVLSGFSLSGLVDRVYRYFLLTHDEYGIIPMKEHYACVADALGHARWDEAKKVREVMERKPLKEKMVGKSWIESKA</sequence>
<proteinExistence type="predicted"/>
<evidence type="ECO:0000313" key="1">
    <source>
        <dbReference type="EMBL" id="KAJ8640252.1"/>
    </source>
</evidence>
<keyword evidence="2" id="KW-1185">Reference proteome</keyword>
<accession>A0ACC2M3J8</accession>
<name>A0ACC2M3J8_PERAE</name>
<reference evidence="1 2" key="1">
    <citation type="journal article" date="2022" name="Hortic Res">
        <title>A haplotype resolved chromosomal level avocado genome allows analysis of novel avocado genes.</title>
        <authorList>
            <person name="Nath O."/>
            <person name="Fletcher S.J."/>
            <person name="Hayward A."/>
            <person name="Shaw L.M."/>
            <person name="Masouleh A.K."/>
            <person name="Furtado A."/>
            <person name="Henry R.J."/>
            <person name="Mitter N."/>
        </authorList>
    </citation>
    <scope>NUCLEOTIDE SEQUENCE [LARGE SCALE GENOMIC DNA]</scope>
    <source>
        <strain evidence="2">cv. Hass</strain>
    </source>
</reference>
<organism evidence="1 2">
    <name type="scientific">Persea americana</name>
    <name type="common">Avocado</name>
    <dbReference type="NCBI Taxonomy" id="3435"/>
    <lineage>
        <taxon>Eukaryota</taxon>
        <taxon>Viridiplantae</taxon>
        <taxon>Streptophyta</taxon>
        <taxon>Embryophyta</taxon>
        <taxon>Tracheophyta</taxon>
        <taxon>Spermatophyta</taxon>
        <taxon>Magnoliopsida</taxon>
        <taxon>Magnoliidae</taxon>
        <taxon>Laurales</taxon>
        <taxon>Lauraceae</taxon>
        <taxon>Persea</taxon>
    </lineage>
</organism>
<evidence type="ECO:0000313" key="2">
    <source>
        <dbReference type="Proteomes" id="UP001234297"/>
    </source>
</evidence>
<protein>
    <submittedName>
        <fullName evidence="1">Uncharacterized protein</fullName>
    </submittedName>
</protein>
<gene>
    <name evidence="1" type="ORF">MRB53_016946</name>
</gene>
<comment type="caution">
    <text evidence="1">The sequence shown here is derived from an EMBL/GenBank/DDBJ whole genome shotgun (WGS) entry which is preliminary data.</text>
</comment>